<dbReference type="PANTHER" id="PTHR42949">
    <property type="entry name" value="ANAEROBIC GLYCEROL-3-PHOSPHATE DEHYDROGENASE SUBUNIT B"/>
    <property type="match status" value="1"/>
</dbReference>
<feature type="domain" description="FAD/NAD(P)-binding" evidence="2">
    <location>
        <begin position="12"/>
        <end position="293"/>
    </location>
</feature>
<keyword evidence="1" id="KW-0560">Oxidoreductase</keyword>
<dbReference type="GO" id="GO:0016491">
    <property type="term" value="F:oxidoreductase activity"/>
    <property type="evidence" value="ECO:0007669"/>
    <property type="project" value="UniProtKB-KW"/>
</dbReference>
<dbReference type="InterPro" id="IPR023753">
    <property type="entry name" value="FAD/NAD-binding_dom"/>
</dbReference>
<dbReference type="PRINTS" id="PR00368">
    <property type="entry name" value="FADPNR"/>
</dbReference>
<evidence type="ECO:0000256" key="1">
    <source>
        <dbReference type="ARBA" id="ARBA00023002"/>
    </source>
</evidence>
<accession>A0AAP1C4Z1</accession>
<dbReference type="AlphaFoldDB" id="A0AAP1C4Z1"/>
<organism evidence="3 4">
    <name type="scientific">Burkholderia latens</name>
    <dbReference type="NCBI Taxonomy" id="488446"/>
    <lineage>
        <taxon>Bacteria</taxon>
        <taxon>Pseudomonadati</taxon>
        <taxon>Pseudomonadota</taxon>
        <taxon>Betaproteobacteria</taxon>
        <taxon>Burkholderiales</taxon>
        <taxon>Burkholderiaceae</taxon>
        <taxon>Burkholderia</taxon>
        <taxon>Burkholderia cepacia complex</taxon>
    </lineage>
</organism>
<dbReference type="SUPFAM" id="SSF51905">
    <property type="entry name" value="FAD/NAD(P)-binding domain"/>
    <property type="match status" value="1"/>
</dbReference>
<dbReference type="RefSeq" id="WP_059546683.1">
    <property type="nucleotide sequence ID" value="NZ_LOTQ01000030.1"/>
</dbReference>
<name>A0AAP1C4Z1_9BURK</name>
<dbReference type="PRINTS" id="PR00469">
    <property type="entry name" value="PNDRDTASEII"/>
</dbReference>
<dbReference type="PIRSF" id="PIRSF037495">
    <property type="entry name" value="Opine_OX_OoxA/HcnB"/>
    <property type="match status" value="1"/>
</dbReference>
<dbReference type="PANTHER" id="PTHR42949:SF3">
    <property type="entry name" value="ANAEROBIC GLYCEROL-3-PHOSPHATE DEHYDROGENASE SUBUNIT B"/>
    <property type="match status" value="1"/>
</dbReference>
<reference evidence="3 4" key="1">
    <citation type="submission" date="2015-11" db="EMBL/GenBank/DDBJ databases">
        <title>Expanding the genomic diversity of Burkholderia species for the development of highly accurate diagnostics.</title>
        <authorList>
            <person name="Sahl J."/>
            <person name="Keim P."/>
            <person name="Wagner D."/>
        </authorList>
    </citation>
    <scope>NUCLEOTIDE SEQUENCE [LARGE SCALE GENOMIC DNA]</scope>
    <source>
        <strain evidence="3 4">RF32-BP12</strain>
    </source>
</reference>
<dbReference type="Gene3D" id="3.50.50.60">
    <property type="entry name" value="FAD/NAD(P)-binding domain"/>
    <property type="match status" value="2"/>
</dbReference>
<dbReference type="InterPro" id="IPR036188">
    <property type="entry name" value="FAD/NAD-bd_sf"/>
</dbReference>
<dbReference type="InterPro" id="IPR041854">
    <property type="entry name" value="BFD-like_2Fe2S-bd_dom_sf"/>
</dbReference>
<evidence type="ECO:0000313" key="3">
    <source>
        <dbReference type="EMBL" id="KVA04429.1"/>
    </source>
</evidence>
<dbReference type="InterPro" id="IPR017224">
    <property type="entry name" value="Opine_Oxase_asu/HCN_bsu"/>
</dbReference>
<dbReference type="Gene3D" id="1.10.10.1100">
    <property type="entry name" value="BFD-like [2Fe-2S]-binding domain"/>
    <property type="match status" value="1"/>
</dbReference>
<evidence type="ECO:0000259" key="2">
    <source>
        <dbReference type="Pfam" id="PF07992"/>
    </source>
</evidence>
<dbReference type="Proteomes" id="UP000056450">
    <property type="component" value="Unassembled WGS sequence"/>
</dbReference>
<sequence>MSTAKQERLNVDVAIVGAGPAGLSAARAAARSGATIAIVDENPRAGGQIWRQAANATPAPAAAERVAVLRQPNVTHLAGTRIVAETQPGTLLLEDDERGFLLEFRTLIVCCGARELLLPFPGWTLPGVTGAGGLQALIKYGLDVRGQRTVIAGSGPLLLASAATARQAGAQVSHVLEQATYGDVAAFAAALWRWPSKLTQAAKLVTAAYRPNAYVVEAFGDKRLEHVRIRQGEREFDVDCDRLACGFGLVPNTVLPSHLGCRIENGAVVVDAHQRTSRDGCFAAGECTGVGGSELAMVEGEIAGCAATGQTQSLAALIARRAHWHAFADAVRERFAIREPIRRLARPDTLLCRCEDVRFDAVADAVADAVTEAVTDAPMPAPDWTAAKLQTRCGMGACQGRVCGAAAQVLFGWTLPAPRTPLVPARVGTMMLDGTACGDRV</sequence>
<dbReference type="InterPro" id="IPR051691">
    <property type="entry name" value="Metab_Enz_Cyan_OpOx_G3PDH"/>
</dbReference>
<dbReference type="Pfam" id="PF07992">
    <property type="entry name" value="Pyr_redox_2"/>
    <property type="match status" value="1"/>
</dbReference>
<dbReference type="EMBL" id="LOTQ01000030">
    <property type="protein sequence ID" value="KVA04429.1"/>
    <property type="molecule type" value="Genomic_DNA"/>
</dbReference>
<protein>
    <submittedName>
        <fullName evidence="3">FAD/NAD(P)-binding oxidoreductase</fullName>
    </submittedName>
</protein>
<proteinExistence type="predicted"/>
<evidence type="ECO:0000313" key="4">
    <source>
        <dbReference type="Proteomes" id="UP000056450"/>
    </source>
</evidence>
<comment type="caution">
    <text evidence="3">The sequence shown here is derived from an EMBL/GenBank/DDBJ whole genome shotgun (WGS) entry which is preliminary data.</text>
</comment>
<gene>
    <name evidence="3" type="ORF">WI41_20180</name>
</gene>